<keyword evidence="10" id="KW-1185">Reference proteome</keyword>
<keyword evidence="3 7" id="KW-0812">Transmembrane</keyword>
<protein>
    <recommendedName>
        <fullName evidence="8">VTT domain-containing protein</fullName>
    </recommendedName>
</protein>
<comment type="subcellular location">
    <subcellularLocation>
        <location evidence="1">Cell membrane</location>
        <topology evidence="1">Multi-pass membrane protein</topology>
    </subcellularLocation>
</comment>
<keyword evidence="2" id="KW-1003">Cell membrane</keyword>
<sequence>MTNLSTPSNDNIYQEEHQLINTTTDELGSSPTKETNNNLISPPFNSKFFKSINEDSNLTPKFTHLENKSIDSGGGGGGGGSSSINNKNKKNSYSYRSFEDEDLFREGAQSFNGASDGNSSPPVKIKLKDTHYELIQNGNQSINENNIGSGSGGSGPKFLNFEEIVNNENNNIIKNSIKGSGGIGRMGLLSTSSSSFVEKVTAKERFRYFLNFIVHQIKTSTWLTWLKVFVLACIVTAFCLAIFKFKVQNHLSVLQEFVGKFGIVLGGLLYIGIFMLLIIFLIPVTIPTIIGGMTFGLGFGILFVWSASILGGLVAFFLGRYVLRKRISKKIEKNRKLVAVDQAIGQEGWKIVLLLRLTPIVPESILNYTLSVTKVNFWHYLICSAIGMIPGCSFFVYIGSTLSSLSEVGNENAPMEKGKIVMYVVSGVLMVVSITFITIIVKRAVNKKLEADDQKGILDEEERLMNEQDDLISGNDNL</sequence>
<proteinExistence type="predicted"/>
<dbReference type="EMBL" id="JAVFKY010000004">
    <property type="protein sequence ID" value="KAK5577368.1"/>
    <property type="molecule type" value="Genomic_DNA"/>
</dbReference>
<evidence type="ECO:0000259" key="8">
    <source>
        <dbReference type="Pfam" id="PF09335"/>
    </source>
</evidence>
<evidence type="ECO:0000313" key="10">
    <source>
        <dbReference type="Proteomes" id="UP001344447"/>
    </source>
</evidence>
<keyword evidence="5 7" id="KW-0472">Membrane</keyword>
<gene>
    <name evidence="9" type="ORF">RB653_002309</name>
</gene>
<evidence type="ECO:0000256" key="4">
    <source>
        <dbReference type="ARBA" id="ARBA00022989"/>
    </source>
</evidence>
<organism evidence="9 10">
    <name type="scientific">Dictyostelium firmibasis</name>
    <dbReference type="NCBI Taxonomy" id="79012"/>
    <lineage>
        <taxon>Eukaryota</taxon>
        <taxon>Amoebozoa</taxon>
        <taxon>Evosea</taxon>
        <taxon>Eumycetozoa</taxon>
        <taxon>Dictyostelia</taxon>
        <taxon>Dictyosteliales</taxon>
        <taxon>Dictyosteliaceae</taxon>
        <taxon>Dictyostelium</taxon>
    </lineage>
</organism>
<feature type="transmembrane region" description="Helical" evidence="7">
    <location>
        <begin position="222"/>
        <end position="245"/>
    </location>
</feature>
<keyword evidence="4 7" id="KW-1133">Transmembrane helix</keyword>
<feature type="region of interest" description="Disordered" evidence="6">
    <location>
        <begin position="65"/>
        <end position="90"/>
    </location>
</feature>
<dbReference type="PANTHER" id="PTHR12677:SF53">
    <property type="entry name" value="GOLGI APPARATUS MEMBRANE PROTEIN TVP38"/>
    <property type="match status" value="1"/>
</dbReference>
<dbReference type="InterPro" id="IPR032816">
    <property type="entry name" value="VTT_dom"/>
</dbReference>
<dbReference type="Pfam" id="PF09335">
    <property type="entry name" value="VTT_dom"/>
    <property type="match status" value="1"/>
</dbReference>
<evidence type="ECO:0000256" key="7">
    <source>
        <dbReference type="SAM" id="Phobius"/>
    </source>
</evidence>
<evidence type="ECO:0000256" key="3">
    <source>
        <dbReference type="ARBA" id="ARBA00022692"/>
    </source>
</evidence>
<comment type="caution">
    <text evidence="9">The sequence shown here is derived from an EMBL/GenBank/DDBJ whole genome shotgun (WGS) entry which is preliminary data.</text>
</comment>
<evidence type="ECO:0000313" key="9">
    <source>
        <dbReference type="EMBL" id="KAK5577368.1"/>
    </source>
</evidence>
<dbReference type="InterPro" id="IPR015414">
    <property type="entry name" value="TMEM64"/>
</dbReference>
<name>A0AAN7U8J4_9MYCE</name>
<reference evidence="9 10" key="1">
    <citation type="submission" date="2023-11" db="EMBL/GenBank/DDBJ databases">
        <title>Dfirmibasis_genome.</title>
        <authorList>
            <person name="Edelbroek B."/>
            <person name="Kjellin J."/>
            <person name="Jerlstrom-Hultqvist J."/>
            <person name="Soderbom F."/>
        </authorList>
    </citation>
    <scope>NUCLEOTIDE SEQUENCE [LARGE SCALE GENOMIC DNA]</scope>
    <source>
        <strain evidence="9 10">TNS-C-14</strain>
    </source>
</reference>
<feature type="transmembrane region" description="Helical" evidence="7">
    <location>
        <begin position="420"/>
        <end position="441"/>
    </location>
</feature>
<evidence type="ECO:0000256" key="2">
    <source>
        <dbReference type="ARBA" id="ARBA00022475"/>
    </source>
</evidence>
<dbReference type="GO" id="GO:0005886">
    <property type="term" value="C:plasma membrane"/>
    <property type="evidence" value="ECO:0007669"/>
    <property type="project" value="UniProtKB-SubCell"/>
</dbReference>
<feature type="transmembrane region" description="Helical" evidence="7">
    <location>
        <begin position="302"/>
        <end position="323"/>
    </location>
</feature>
<feature type="region of interest" description="Disordered" evidence="6">
    <location>
        <begin position="23"/>
        <end position="44"/>
    </location>
</feature>
<evidence type="ECO:0000256" key="6">
    <source>
        <dbReference type="SAM" id="MobiDB-lite"/>
    </source>
</evidence>
<accession>A0AAN7U8J4</accession>
<dbReference type="Proteomes" id="UP001344447">
    <property type="component" value="Unassembled WGS sequence"/>
</dbReference>
<feature type="transmembrane region" description="Helical" evidence="7">
    <location>
        <begin position="257"/>
        <end position="282"/>
    </location>
</feature>
<evidence type="ECO:0000256" key="5">
    <source>
        <dbReference type="ARBA" id="ARBA00023136"/>
    </source>
</evidence>
<feature type="compositionally biased region" description="Gly residues" evidence="6">
    <location>
        <begin position="72"/>
        <end position="81"/>
    </location>
</feature>
<feature type="transmembrane region" description="Helical" evidence="7">
    <location>
        <begin position="377"/>
        <end position="400"/>
    </location>
</feature>
<dbReference type="PANTHER" id="PTHR12677">
    <property type="entry name" value="GOLGI APPARATUS MEMBRANE PROTEIN TVP38-RELATED"/>
    <property type="match status" value="1"/>
</dbReference>
<feature type="domain" description="VTT" evidence="8">
    <location>
        <begin position="282"/>
        <end position="400"/>
    </location>
</feature>
<evidence type="ECO:0000256" key="1">
    <source>
        <dbReference type="ARBA" id="ARBA00004651"/>
    </source>
</evidence>
<dbReference type="AlphaFoldDB" id="A0AAN7U8J4"/>